<dbReference type="GeneID" id="19206316"/>
<dbReference type="OMA" id="SHEEWAT"/>
<comment type="caution">
    <text evidence="3">The sequence shown here is derived from an EMBL/GenBank/DDBJ whole genome shotgun (WGS) entry which is preliminary data.</text>
</comment>
<evidence type="ECO:0000313" key="3">
    <source>
        <dbReference type="EMBL" id="EIW81761.1"/>
    </source>
</evidence>
<dbReference type="PANTHER" id="PTHR33365">
    <property type="entry name" value="YALI0B05434P"/>
    <property type="match status" value="1"/>
</dbReference>
<dbReference type="Pfam" id="PF11807">
    <property type="entry name" value="UstYa"/>
    <property type="match status" value="1"/>
</dbReference>
<dbReference type="AlphaFoldDB" id="A0A5M3MTA9"/>
<feature type="non-terminal residue" evidence="3">
    <location>
        <position position="148"/>
    </location>
</feature>
<dbReference type="RefSeq" id="XP_007767277.1">
    <property type="nucleotide sequence ID" value="XM_007769087.1"/>
</dbReference>
<dbReference type="PANTHER" id="PTHR33365:SF4">
    <property type="entry name" value="CYCLOCHLOROTINE BIOSYNTHESIS PROTEIN O"/>
    <property type="match status" value="1"/>
</dbReference>
<reference evidence="4" key="1">
    <citation type="journal article" date="2012" name="Science">
        <title>The Paleozoic origin of enzymatic lignin decomposition reconstructed from 31 fungal genomes.</title>
        <authorList>
            <person name="Floudas D."/>
            <person name="Binder M."/>
            <person name="Riley R."/>
            <person name="Barry K."/>
            <person name="Blanchette R.A."/>
            <person name="Henrissat B."/>
            <person name="Martinez A.T."/>
            <person name="Otillar R."/>
            <person name="Spatafora J.W."/>
            <person name="Yadav J.S."/>
            <person name="Aerts A."/>
            <person name="Benoit I."/>
            <person name="Boyd A."/>
            <person name="Carlson A."/>
            <person name="Copeland A."/>
            <person name="Coutinho P.M."/>
            <person name="de Vries R.P."/>
            <person name="Ferreira P."/>
            <person name="Findley K."/>
            <person name="Foster B."/>
            <person name="Gaskell J."/>
            <person name="Glotzer D."/>
            <person name="Gorecki P."/>
            <person name="Heitman J."/>
            <person name="Hesse C."/>
            <person name="Hori C."/>
            <person name="Igarashi K."/>
            <person name="Jurgens J.A."/>
            <person name="Kallen N."/>
            <person name="Kersten P."/>
            <person name="Kohler A."/>
            <person name="Kuees U."/>
            <person name="Kumar T.K.A."/>
            <person name="Kuo A."/>
            <person name="LaButti K."/>
            <person name="Larrondo L.F."/>
            <person name="Lindquist E."/>
            <person name="Ling A."/>
            <person name="Lombard V."/>
            <person name="Lucas S."/>
            <person name="Lundell T."/>
            <person name="Martin R."/>
            <person name="McLaughlin D.J."/>
            <person name="Morgenstern I."/>
            <person name="Morin E."/>
            <person name="Murat C."/>
            <person name="Nagy L.G."/>
            <person name="Nolan M."/>
            <person name="Ohm R.A."/>
            <person name="Patyshakuliyeva A."/>
            <person name="Rokas A."/>
            <person name="Ruiz-Duenas F.J."/>
            <person name="Sabat G."/>
            <person name="Salamov A."/>
            <person name="Samejima M."/>
            <person name="Schmutz J."/>
            <person name="Slot J.C."/>
            <person name="St John F."/>
            <person name="Stenlid J."/>
            <person name="Sun H."/>
            <person name="Sun S."/>
            <person name="Syed K."/>
            <person name="Tsang A."/>
            <person name="Wiebenga A."/>
            <person name="Young D."/>
            <person name="Pisabarro A."/>
            <person name="Eastwood D.C."/>
            <person name="Martin F."/>
            <person name="Cullen D."/>
            <person name="Grigoriev I.V."/>
            <person name="Hibbett D.S."/>
        </authorList>
    </citation>
    <scope>NUCLEOTIDE SEQUENCE [LARGE SCALE GENOMIC DNA]</scope>
    <source>
        <strain evidence="4">RWD-64-598 SS2</strain>
    </source>
</reference>
<feature type="non-terminal residue" evidence="3">
    <location>
        <position position="1"/>
    </location>
</feature>
<keyword evidence="4" id="KW-1185">Reference proteome</keyword>
<dbReference type="GO" id="GO:0043386">
    <property type="term" value="P:mycotoxin biosynthetic process"/>
    <property type="evidence" value="ECO:0007669"/>
    <property type="project" value="InterPro"/>
</dbReference>
<dbReference type="Proteomes" id="UP000053558">
    <property type="component" value="Unassembled WGS sequence"/>
</dbReference>
<dbReference type="OrthoDB" id="3687641at2759"/>
<dbReference type="EMBL" id="JH711577">
    <property type="protein sequence ID" value="EIW81761.1"/>
    <property type="molecule type" value="Genomic_DNA"/>
</dbReference>
<comment type="similarity">
    <text evidence="2">Belongs to the ustYa family.</text>
</comment>
<evidence type="ECO:0000256" key="2">
    <source>
        <dbReference type="ARBA" id="ARBA00035112"/>
    </source>
</evidence>
<dbReference type="InterPro" id="IPR021765">
    <property type="entry name" value="UstYa-like"/>
</dbReference>
<gene>
    <name evidence="3" type="ORF">CONPUDRAFT_16973</name>
</gene>
<proteinExistence type="inferred from homology"/>
<protein>
    <submittedName>
        <fullName evidence="3">Uncharacterized protein</fullName>
    </submittedName>
</protein>
<evidence type="ECO:0000313" key="4">
    <source>
        <dbReference type="Proteomes" id="UP000053558"/>
    </source>
</evidence>
<organism evidence="3 4">
    <name type="scientific">Coniophora puteana (strain RWD-64-598)</name>
    <name type="common">Brown rot fungus</name>
    <dbReference type="NCBI Taxonomy" id="741705"/>
    <lineage>
        <taxon>Eukaryota</taxon>
        <taxon>Fungi</taxon>
        <taxon>Dikarya</taxon>
        <taxon>Basidiomycota</taxon>
        <taxon>Agaricomycotina</taxon>
        <taxon>Agaricomycetes</taxon>
        <taxon>Agaricomycetidae</taxon>
        <taxon>Boletales</taxon>
        <taxon>Coniophorineae</taxon>
        <taxon>Coniophoraceae</taxon>
        <taxon>Coniophora</taxon>
    </lineage>
</organism>
<evidence type="ECO:0000256" key="1">
    <source>
        <dbReference type="ARBA" id="ARBA00004685"/>
    </source>
</evidence>
<name>A0A5M3MTA9_CONPW</name>
<accession>A0A5M3MTA9</accession>
<comment type="pathway">
    <text evidence="1">Mycotoxin biosynthesis.</text>
</comment>
<sequence>LPLTLRHVAYEFEGINSEYGLESVFQWQSLVPDRTAGFVHLGEDNFPFAVSMYHSLHCLDTVRRAILEADTYTCTNGSRDKLDMAMKHSKHCFDYIAQLLLCTADSTLEPIVDDGLEQNPSAVPAWALAGVGVTHRCCDWNQVRRFVE</sequence>
<dbReference type="KEGG" id="cput:CONPUDRAFT_16973"/>